<dbReference type="InterPro" id="IPR001547">
    <property type="entry name" value="Glyco_hydro_5"/>
</dbReference>
<organism evidence="9 10">
    <name type="scientific">Streptomyces ficellus</name>
    <dbReference type="NCBI Taxonomy" id="1977088"/>
    <lineage>
        <taxon>Bacteria</taxon>
        <taxon>Bacillati</taxon>
        <taxon>Actinomycetota</taxon>
        <taxon>Actinomycetes</taxon>
        <taxon>Kitasatosporales</taxon>
        <taxon>Streptomycetaceae</taxon>
        <taxon>Streptomyces</taxon>
    </lineage>
</organism>
<protein>
    <recommendedName>
        <fullName evidence="2">cellulase</fullName>
        <ecNumber evidence="2">3.2.1.4</ecNumber>
    </recommendedName>
</protein>
<evidence type="ECO:0000313" key="9">
    <source>
        <dbReference type="EMBL" id="MDN3295222.1"/>
    </source>
</evidence>
<evidence type="ECO:0000256" key="2">
    <source>
        <dbReference type="ARBA" id="ARBA00012601"/>
    </source>
</evidence>
<dbReference type="EC" id="3.2.1.4" evidence="2"/>
<evidence type="ECO:0000256" key="4">
    <source>
        <dbReference type="ARBA" id="ARBA00023295"/>
    </source>
</evidence>
<keyword evidence="10" id="KW-1185">Reference proteome</keyword>
<dbReference type="PROSITE" id="PS00659">
    <property type="entry name" value="GLYCOSYL_HYDROL_F5"/>
    <property type="match status" value="1"/>
</dbReference>
<proteinExistence type="inferred from homology"/>
<dbReference type="Gene3D" id="3.20.20.80">
    <property type="entry name" value="Glycosidases"/>
    <property type="match status" value="1"/>
</dbReference>
<dbReference type="PANTHER" id="PTHR34142:SF1">
    <property type="entry name" value="GLYCOSIDE HYDROLASE FAMILY 5 DOMAIN-CONTAINING PROTEIN"/>
    <property type="match status" value="1"/>
</dbReference>
<feature type="signal peptide" evidence="7">
    <location>
        <begin position="1"/>
        <end position="34"/>
    </location>
</feature>
<evidence type="ECO:0000256" key="3">
    <source>
        <dbReference type="ARBA" id="ARBA00022801"/>
    </source>
</evidence>
<comment type="similarity">
    <text evidence="5">Belongs to the glycosyl hydrolase 5 (cellulase A) family.</text>
</comment>
<comment type="catalytic activity">
    <reaction evidence="1">
        <text>Endohydrolysis of (1-&gt;4)-beta-D-glucosidic linkages in cellulose, lichenin and cereal beta-D-glucans.</text>
        <dbReference type="EC" id="3.2.1.4"/>
    </reaction>
</comment>
<evidence type="ECO:0000256" key="5">
    <source>
        <dbReference type="RuleBase" id="RU361153"/>
    </source>
</evidence>
<name>A0ABT7Z6U6_9ACTN</name>
<keyword evidence="3 5" id="KW-0378">Hydrolase</keyword>
<evidence type="ECO:0000256" key="6">
    <source>
        <dbReference type="SAM" id="MobiDB-lite"/>
    </source>
</evidence>
<comment type="caution">
    <text evidence="9">The sequence shown here is derived from an EMBL/GenBank/DDBJ whole genome shotgun (WGS) entry which is preliminary data.</text>
</comment>
<evidence type="ECO:0000313" key="10">
    <source>
        <dbReference type="Proteomes" id="UP001174050"/>
    </source>
</evidence>
<dbReference type="Proteomes" id="UP001174050">
    <property type="component" value="Unassembled WGS sequence"/>
</dbReference>
<reference evidence="9" key="1">
    <citation type="submission" date="2023-06" db="EMBL/GenBank/DDBJ databases">
        <title>WGS-Sequencing of Streptomyces ficellus isolate 21 collected from sand in Gara Djebilet Iron Mine in Algeria.</title>
        <authorList>
            <person name="Zegers G.P."/>
            <person name="Gomez A."/>
            <person name="Gueddou A."/>
            <person name="Zahara A.F."/>
            <person name="Worth M."/>
            <person name="Sevigny J.L."/>
            <person name="Tisa L."/>
        </authorList>
    </citation>
    <scope>NUCLEOTIDE SEQUENCE</scope>
    <source>
        <strain evidence="9">AS11</strain>
    </source>
</reference>
<dbReference type="RefSeq" id="WP_290112301.1">
    <property type="nucleotide sequence ID" value="NZ_JAUEPL010000018.1"/>
</dbReference>
<keyword evidence="4 5" id="KW-0326">Glycosidase</keyword>
<feature type="compositionally biased region" description="Low complexity" evidence="6">
    <location>
        <begin position="45"/>
        <end position="63"/>
    </location>
</feature>
<evidence type="ECO:0000256" key="7">
    <source>
        <dbReference type="SAM" id="SignalP"/>
    </source>
</evidence>
<sequence>MRPARTRTRSLGGAATLAAALLLTLTTATTIATATAGAPTGGTAGRPATVNGSSAAGPAAATPSAATPVAVNGRLKVCGTKLCNQYGKPIQLRGMSTHGLQWYRQCVTSGSLNALATDWNADVLRISMYIQEGGYETDPRRYTDLVHSIIEQATARGMYALVDWHMLSPGDPHHNLSRAKTFFAEIAQRHSAKTNLLYEIANEPNGVSWSRIRSYAEELIPVIRAEDPHTPILVGTRAWSSFGVSEGSDEREVVASPVRAGNIMYTFHFYAYSHRDEYLNTLSRAADKLPVFVTEFGTQNYAGEGADDFAMSQRYLDLMASKKISWVNWNFSDDHRSGAVLKSGTCANNGPWTGTGPLKPAGVWVRDRIRTADDFPTG</sequence>
<evidence type="ECO:0000256" key="1">
    <source>
        <dbReference type="ARBA" id="ARBA00000966"/>
    </source>
</evidence>
<feature type="domain" description="Glycoside hydrolase family 5" evidence="8">
    <location>
        <begin position="83"/>
        <end position="333"/>
    </location>
</feature>
<dbReference type="EMBL" id="JAUEPL010000018">
    <property type="protein sequence ID" value="MDN3295222.1"/>
    <property type="molecule type" value="Genomic_DNA"/>
</dbReference>
<dbReference type="SUPFAM" id="SSF51445">
    <property type="entry name" value="(Trans)glycosidases"/>
    <property type="match status" value="1"/>
</dbReference>
<feature type="chain" id="PRO_5045214746" description="cellulase" evidence="7">
    <location>
        <begin position="35"/>
        <end position="378"/>
    </location>
</feature>
<dbReference type="PANTHER" id="PTHR34142">
    <property type="entry name" value="ENDO-BETA-1,4-GLUCANASE A"/>
    <property type="match status" value="1"/>
</dbReference>
<evidence type="ECO:0000259" key="8">
    <source>
        <dbReference type="Pfam" id="PF00150"/>
    </source>
</evidence>
<gene>
    <name evidence="9" type="ORF">QWM81_14370</name>
</gene>
<dbReference type="InterPro" id="IPR018087">
    <property type="entry name" value="Glyco_hydro_5_CS"/>
</dbReference>
<accession>A0ABT7Z6U6</accession>
<dbReference type="GO" id="GO:0016787">
    <property type="term" value="F:hydrolase activity"/>
    <property type="evidence" value="ECO:0007669"/>
    <property type="project" value="UniProtKB-KW"/>
</dbReference>
<dbReference type="InterPro" id="IPR017853">
    <property type="entry name" value="GH"/>
</dbReference>
<feature type="region of interest" description="Disordered" evidence="6">
    <location>
        <begin position="35"/>
        <end position="63"/>
    </location>
</feature>
<keyword evidence="7" id="KW-0732">Signal</keyword>
<dbReference type="Pfam" id="PF00150">
    <property type="entry name" value="Cellulase"/>
    <property type="match status" value="1"/>
</dbReference>